<dbReference type="PANTHER" id="PTHR17920">
    <property type="entry name" value="TRANSMEMBRANE AND COILED-COIL DOMAIN-CONTAINING PROTEIN 4 TMCO4"/>
    <property type="match status" value="1"/>
</dbReference>
<comment type="similarity">
    <text evidence="2">Belongs to the TMCO4 family.</text>
</comment>
<organism evidence="7 8">
    <name type="scientific">Ostreococcus tauri</name>
    <name type="common">Marine green alga</name>
    <dbReference type="NCBI Taxonomy" id="70448"/>
    <lineage>
        <taxon>Eukaryota</taxon>
        <taxon>Viridiplantae</taxon>
        <taxon>Chlorophyta</taxon>
        <taxon>Mamiellophyceae</taxon>
        <taxon>Mamiellales</taxon>
        <taxon>Bathycoccaceae</taxon>
        <taxon>Ostreococcus</taxon>
    </lineage>
</organism>
<evidence type="ECO:0000256" key="4">
    <source>
        <dbReference type="ARBA" id="ARBA00022989"/>
    </source>
</evidence>
<evidence type="ECO:0000313" key="8">
    <source>
        <dbReference type="Proteomes" id="UP000009170"/>
    </source>
</evidence>
<evidence type="ECO:0000313" key="7">
    <source>
        <dbReference type="EMBL" id="CEG00456.1"/>
    </source>
</evidence>
<protein>
    <submittedName>
        <fullName evidence="7">Uncharacterized protein</fullName>
    </submittedName>
</protein>
<accession>A0A096P8U6</accession>
<reference evidence="8" key="1">
    <citation type="journal article" date="2006" name="Proc. Natl. Acad. Sci. U.S.A.">
        <title>Genome analysis of the smallest free-living eukaryote Ostreococcus tauri unveils many unique features.</title>
        <authorList>
            <person name="Derelle E."/>
            <person name="Ferraz C."/>
            <person name="Rombauts S."/>
            <person name="Rouze P."/>
            <person name="Worden A.Z."/>
            <person name="Robbens S."/>
            <person name="Partensky F."/>
            <person name="Degroeve S."/>
            <person name="Echeynie S."/>
            <person name="Cooke R."/>
            <person name="Saeys Y."/>
            <person name="Wuyts J."/>
            <person name="Jabbari K."/>
            <person name="Bowler C."/>
            <person name="Panaud O."/>
            <person name="Piegu B."/>
            <person name="Ball S.G."/>
            <person name="Ral J.-P."/>
            <person name="Bouget F.-Y."/>
            <person name="Piganeau G."/>
            <person name="De Baets B."/>
            <person name="Picard A."/>
            <person name="Delseny M."/>
            <person name="Demaille J."/>
            <person name="Van de Peer Y."/>
            <person name="Moreau H."/>
        </authorList>
    </citation>
    <scope>NUCLEOTIDE SEQUENCE [LARGE SCALE GENOMIC DNA]</scope>
    <source>
        <strain evidence="8">OTTH 0595 / CCAP 157/2 / RCC745</strain>
    </source>
</reference>
<evidence type="ECO:0000256" key="1">
    <source>
        <dbReference type="ARBA" id="ARBA00004141"/>
    </source>
</evidence>
<dbReference type="GeneID" id="9831009"/>
<name>A0A096P8U6_OSTTA</name>
<evidence type="ECO:0000256" key="3">
    <source>
        <dbReference type="ARBA" id="ARBA00022692"/>
    </source>
</evidence>
<feature type="transmembrane region" description="Helical" evidence="6">
    <location>
        <begin position="186"/>
        <end position="213"/>
    </location>
</feature>
<keyword evidence="4 6" id="KW-1133">Transmembrane helix</keyword>
<reference evidence="7 8" key="2">
    <citation type="journal article" date="2014" name="BMC Genomics">
        <title>An improved genome of the model marine alga Ostreococcus tauri unfolds by assessing Illumina de novo assemblies.</title>
        <authorList>
            <person name="Blanc-Mathieu R."/>
            <person name="Verhelst B."/>
            <person name="Derelle E."/>
            <person name="Rombauts S."/>
            <person name="Bouget F.Y."/>
            <person name="Carre I."/>
            <person name="Chateau A."/>
            <person name="Eyre-Walker A."/>
            <person name="Grimsley N."/>
            <person name="Moreau H."/>
            <person name="Piegu B."/>
            <person name="Rivals E."/>
            <person name="Schackwitz W."/>
            <person name="Van de Peer Y."/>
            <person name="Piganeau G."/>
        </authorList>
    </citation>
    <scope>NUCLEOTIDE SEQUENCE [LARGE SCALE GENOMIC DNA]</scope>
    <source>
        <strain evidence="8">OTTH 0595 / CCAP 157/2 / RCC745</strain>
    </source>
</reference>
<dbReference type="RefSeq" id="XP_022840391.1">
    <property type="nucleotide sequence ID" value="XM_022985602.1"/>
</dbReference>
<dbReference type="KEGG" id="ota:OT_ostta16g02500"/>
<comment type="subcellular location">
    <subcellularLocation>
        <location evidence="1">Membrane</location>
        <topology evidence="1">Multi-pass membrane protein</topology>
    </subcellularLocation>
</comment>
<dbReference type="InterPro" id="IPR029058">
    <property type="entry name" value="AB_hydrolase_fold"/>
</dbReference>
<keyword evidence="5 6" id="KW-0472">Membrane</keyword>
<evidence type="ECO:0000256" key="6">
    <source>
        <dbReference type="SAM" id="Phobius"/>
    </source>
</evidence>
<dbReference type="FunCoup" id="A0A096P8U6">
    <property type="interactions" value="879"/>
</dbReference>
<keyword evidence="3 6" id="KW-0812">Transmembrane</keyword>
<feature type="transmembrane region" description="Helical" evidence="6">
    <location>
        <begin position="152"/>
        <end position="174"/>
    </location>
</feature>
<dbReference type="Pfam" id="PF05277">
    <property type="entry name" value="DUF726"/>
    <property type="match status" value="1"/>
</dbReference>
<dbReference type="PANTHER" id="PTHR17920:SF3">
    <property type="entry name" value="TRANSMEMBRANE AND COILED-COIL DOMAIN-CONTAINING PROTEIN 4"/>
    <property type="match status" value="1"/>
</dbReference>
<dbReference type="ESTHER" id="ostta-q00tx0">
    <property type="family name" value="Duf_726"/>
</dbReference>
<sequence>MPACTATTASRACTASTATEDATYDFSTCDFDRDLHVDWWVHGDRERSARAGRAVEAALRRFARARFGEAGASEGLASMTAADVAEATVSSGTYGADARAALKARTRRVGENWRAIAEAEDAYAMRARRGVEDGIAAEAAAEAETRWSIGRVGAVGVGAVLGGAALFLSGGMAAPAVASALGGLGALGAGAAGAMSALGGAGVIFGATGAGMLEQFQFIPLRGAGRGFAVHVFIPGFLRDGEDLLTTWGGDGNQYVVVVSEPGALGLSLGRDSEGNIYVEPFDAEAISVGSKAKDAGVIAGSVLVSYRSLDPSFQKSASTRYVLSKNRDPVRTLTEIEDLPRPLELRLALPNQDEELNEKIGAMVDDMRDVVTENTLEDSVNSPELDLIRQEKKRSHSTGEQYVLNWEPTTLSQLGAAMQFLGGKYAIKMAAPQVIAKTALASIASAFAWPVTLLSVASYLDNPWQLARNKADIVGGEIARALLSQYHGRRPVTLVAYSAGAYVVQSTLMKLHEAGDKGQDIVDSVVLISAPLSNSRETWAPMREVVSGRFINVYVPDDWMLMFFYKLQSVDTTLGLAGLQPVAHEHIENVALPGLKHAKIPDNMADILAYLGVEDEIK</sequence>
<dbReference type="InParanoid" id="A0A096P8U6"/>
<dbReference type="OrthoDB" id="277931at2759"/>
<dbReference type="Gene3D" id="3.40.50.1820">
    <property type="entry name" value="alpha/beta hydrolase"/>
    <property type="match status" value="1"/>
</dbReference>
<feature type="transmembrane region" description="Helical" evidence="6">
    <location>
        <begin position="435"/>
        <end position="461"/>
    </location>
</feature>
<evidence type="ECO:0000256" key="2">
    <source>
        <dbReference type="ARBA" id="ARBA00009824"/>
    </source>
</evidence>
<dbReference type="SUPFAM" id="SSF53474">
    <property type="entry name" value="alpha/beta-Hydrolases"/>
    <property type="match status" value="1"/>
</dbReference>
<evidence type="ECO:0000256" key="5">
    <source>
        <dbReference type="ARBA" id="ARBA00023136"/>
    </source>
</evidence>
<dbReference type="EMBL" id="CAID01000016">
    <property type="protein sequence ID" value="CEG00456.1"/>
    <property type="molecule type" value="Genomic_DNA"/>
</dbReference>
<dbReference type="GO" id="GO:0016020">
    <property type="term" value="C:membrane"/>
    <property type="evidence" value="ECO:0007669"/>
    <property type="project" value="UniProtKB-SubCell"/>
</dbReference>
<dbReference type="InterPro" id="IPR007941">
    <property type="entry name" value="DUF726"/>
</dbReference>
<keyword evidence="8" id="KW-1185">Reference proteome</keyword>
<dbReference type="AlphaFoldDB" id="A0A096P8U6"/>
<proteinExistence type="inferred from homology"/>
<gene>
    <name evidence="7" type="ORF">OT_ostta16g02500</name>
</gene>
<dbReference type="Proteomes" id="UP000009170">
    <property type="component" value="Unassembled WGS sequence"/>
</dbReference>
<comment type="caution">
    <text evidence="7">The sequence shown here is derived from an EMBL/GenBank/DDBJ whole genome shotgun (WGS) entry which is preliminary data.</text>
</comment>